<dbReference type="EMBL" id="JAGIBU010000004">
    <property type="protein sequence ID" value="MBS7824864.1"/>
    <property type="molecule type" value="Genomic_DNA"/>
</dbReference>
<evidence type="ECO:0000256" key="2">
    <source>
        <dbReference type="ARBA" id="ARBA00022714"/>
    </source>
</evidence>
<organism evidence="11 12">
    <name type="scientific">Wohlfahrtiimonas chitiniclastica</name>
    <dbReference type="NCBI Taxonomy" id="400946"/>
    <lineage>
        <taxon>Bacteria</taxon>
        <taxon>Pseudomonadati</taxon>
        <taxon>Pseudomonadota</taxon>
        <taxon>Gammaproteobacteria</taxon>
        <taxon>Cardiobacteriales</taxon>
        <taxon>Ignatzschineriaceae</taxon>
        <taxon>Wohlfahrtiimonas</taxon>
    </lineage>
</organism>
<dbReference type="Gene3D" id="1.10.10.1100">
    <property type="entry name" value="BFD-like [2Fe-2S]-binding domain"/>
    <property type="match status" value="1"/>
</dbReference>
<keyword evidence="1" id="KW-0813">Transport</keyword>
<dbReference type="InterPro" id="IPR041854">
    <property type="entry name" value="BFD-like_2Fe2S-bd_dom_sf"/>
</dbReference>
<evidence type="ECO:0000256" key="8">
    <source>
        <dbReference type="ARBA" id="ARBA00039386"/>
    </source>
</evidence>
<dbReference type="RefSeq" id="WP_008316800.1">
    <property type="nucleotide sequence ID" value="NZ_CP115969.1"/>
</dbReference>
<comment type="similarity">
    <text evidence="9">Belongs to the Bfd family.</text>
</comment>
<comment type="caution">
    <text evidence="11">The sequence shown here is derived from an EMBL/GenBank/DDBJ whole genome shotgun (WGS) entry which is preliminary data.</text>
</comment>
<dbReference type="Pfam" id="PF04324">
    <property type="entry name" value="Fer2_BFD"/>
    <property type="match status" value="1"/>
</dbReference>
<sequence length="69" mass="7117">MYICICNGITDTEIKDAVANGATQLSDLQMSLGVATCCGKCADAACSFLPNPEPIPLVAAGQVQILKSE</sequence>
<evidence type="ECO:0000256" key="9">
    <source>
        <dbReference type="ARBA" id="ARBA00046332"/>
    </source>
</evidence>
<evidence type="ECO:0000256" key="5">
    <source>
        <dbReference type="ARBA" id="ARBA00023004"/>
    </source>
</evidence>
<keyword evidence="2" id="KW-0001">2Fe-2S</keyword>
<dbReference type="PANTHER" id="PTHR37424">
    <property type="entry name" value="BACTERIOFERRITIN-ASSOCIATED FERREDOXIN"/>
    <property type="match status" value="1"/>
</dbReference>
<proteinExistence type="inferred from homology"/>
<protein>
    <recommendedName>
        <fullName evidence="8">Bacterioferritin-associated ferredoxin</fullName>
    </recommendedName>
</protein>
<dbReference type="CDD" id="cd19945">
    <property type="entry name" value="Fer2_BFD"/>
    <property type="match status" value="1"/>
</dbReference>
<comment type="cofactor">
    <cofactor evidence="7">
        <name>[2Fe-2S] cluster</name>
        <dbReference type="ChEBI" id="CHEBI:190135"/>
    </cofactor>
</comment>
<evidence type="ECO:0000313" key="11">
    <source>
        <dbReference type="EMBL" id="MBS7824864.1"/>
    </source>
</evidence>
<keyword evidence="6" id="KW-0411">Iron-sulfur</keyword>
<reference evidence="11" key="1">
    <citation type="submission" date="2021-03" db="EMBL/GenBank/DDBJ databases">
        <title>Identification and antibiotic profiling of Wohlfahrtiimonas chitiniclastica, an underestimated human pathogen.</title>
        <authorList>
            <person name="Kopf A."/>
            <person name="Bunk B."/>
            <person name="Coldewey S."/>
            <person name="Gunzer F."/>
            <person name="Riedel T."/>
            <person name="Schroettner P."/>
        </authorList>
    </citation>
    <scope>NUCLEOTIDE SEQUENCE</scope>
    <source>
        <strain evidence="11">DSM 100917</strain>
    </source>
</reference>
<evidence type="ECO:0000259" key="10">
    <source>
        <dbReference type="Pfam" id="PF04324"/>
    </source>
</evidence>
<dbReference type="InterPro" id="IPR007419">
    <property type="entry name" value="BFD-like_2Fe2S-bd_dom"/>
</dbReference>
<dbReference type="PANTHER" id="PTHR37424:SF1">
    <property type="entry name" value="BACTERIOFERRITIN-ASSOCIATED FERREDOXIN"/>
    <property type="match status" value="1"/>
</dbReference>
<feature type="domain" description="BFD-like [2Fe-2S]-binding" evidence="10">
    <location>
        <begin position="2"/>
        <end position="45"/>
    </location>
</feature>
<evidence type="ECO:0000256" key="1">
    <source>
        <dbReference type="ARBA" id="ARBA00022448"/>
    </source>
</evidence>
<dbReference type="AlphaFoldDB" id="A0AB35BX52"/>
<gene>
    <name evidence="11" type="ORF">J7561_06550</name>
</gene>
<dbReference type="InterPro" id="IPR052371">
    <property type="entry name" value="BFD-associated_ferredoxin"/>
</dbReference>
<evidence type="ECO:0000256" key="3">
    <source>
        <dbReference type="ARBA" id="ARBA00022723"/>
    </source>
</evidence>
<evidence type="ECO:0000256" key="6">
    <source>
        <dbReference type="ARBA" id="ARBA00023014"/>
    </source>
</evidence>
<evidence type="ECO:0000256" key="4">
    <source>
        <dbReference type="ARBA" id="ARBA00022982"/>
    </source>
</evidence>
<name>A0AB35BX52_9GAMM</name>
<dbReference type="Proteomes" id="UP000680020">
    <property type="component" value="Unassembled WGS sequence"/>
</dbReference>
<keyword evidence="4" id="KW-0249">Electron transport</keyword>
<accession>A0AB35BX52</accession>
<keyword evidence="5" id="KW-0408">Iron</keyword>
<evidence type="ECO:0000256" key="7">
    <source>
        <dbReference type="ARBA" id="ARBA00034078"/>
    </source>
</evidence>
<dbReference type="GO" id="GO:0046872">
    <property type="term" value="F:metal ion binding"/>
    <property type="evidence" value="ECO:0007669"/>
    <property type="project" value="UniProtKB-KW"/>
</dbReference>
<dbReference type="GO" id="GO:0051537">
    <property type="term" value="F:2 iron, 2 sulfur cluster binding"/>
    <property type="evidence" value="ECO:0007669"/>
    <property type="project" value="UniProtKB-KW"/>
</dbReference>
<evidence type="ECO:0000313" key="12">
    <source>
        <dbReference type="Proteomes" id="UP000680020"/>
    </source>
</evidence>
<keyword evidence="3" id="KW-0479">Metal-binding</keyword>
<dbReference type="GeneID" id="58263706"/>